<feature type="compositionally biased region" description="Basic and acidic residues" evidence="1">
    <location>
        <begin position="1"/>
        <end position="15"/>
    </location>
</feature>
<feature type="compositionally biased region" description="Basic and acidic residues" evidence="1">
    <location>
        <begin position="277"/>
        <end position="293"/>
    </location>
</feature>
<feature type="compositionally biased region" description="Polar residues" evidence="1">
    <location>
        <begin position="693"/>
        <end position="702"/>
    </location>
</feature>
<organism evidence="3 4">
    <name type="scientific">Candidatus Cyrtobacter comes</name>
    <dbReference type="NCBI Taxonomy" id="675776"/>
    <lineage>
        <taxon>Bacteria</taxon>
        <taxon>Pseudomonadati</taxon>
        <taxon>Pseudomonadota</taxon>
        <taxon>Alphaproteobacteria</taxon>
        <taxon>Rickettsiales</taxon>
        <taxon>Candidatus Midichloriaceae</taxon>
        <taxon>Candidatus Cyrtobacter</taxon>
    </lineage>
</organism>
<evidence type="ECO:0000313" key="4">
    <source>
        <dbReference type="Proteomes" id="UP001293791"/>
    </source>
</evidence>
<sequence>MKDSKLTGGKKKYDLSRSTIDDLSNYGAPRAIRAHNKFLQEVSLSDKEEKKEVGDNSNNSVIRDTYSEGESGPENPDGNVFGLQEHSYDVKTSADFCSQHASEQPSNLDALRLTFSPEAKPVSDQKFSLIKSSITNIKSNLDKNNNENFDLNFGDNSDMKKSDAGFLENSNIKEDYKDNKRDSNHKFESSDHDNKEMSESESESESQKLKGPDNKEQNEDSEEHKNDSKHESESNENESDEEKMSENSKRANEEQNEGKHDDERNKNNVEYNEDSYDEHNPENKNKNSGHNDNKIGNPPVGIHNENWCKWFVHYITFNKFRNDNEAVDVNNQDENAKREEENKEPNQMNFRKSIADQFKKIEIIEEGKMYPTFVNKNFGSYENILASDLKLHNSPIYRGNFGYTHEENAFIDVEDDHHIEFKQEVSQENNVDAIMEQHNVGVPTHTGTTTPGAPAANNQERTFAQKAAASVVFGAAAGMNTFTSFAEWFQEHTIKNGIKLSANFVGLAMQLKICFGNGQGNYFKVVSLMPYAVSAGITMSDAMPKYGHDGYGASNLAYDVLSGTSSSFAHIYLITKGTSLSLAMFTTAPVTASIGAFAFVLYPIDLSFAKFRNVWTEWSEYNEFAKDVCGTQDGYFSSWDKSKCSIEGFRGSIYATRDSATPFTHQAIVFVCSSASSIFSSTTEQHEPLVPHDNNTSHTDDL</sequence>
<evidence type="ECO:0000256" key="1">
    <source>
        <dbReference type="SAM" id="MobiDB-lite"/>
    </source>
</evidence>
<feature type="transmembrane region" description="Helical" evidence="2">
    <location>
        <begin position="580"/>
        <end position="602"/>
    </location>
</feature>
<feature type="region of interest" description="Disordered" evidence="1">
    <location>
        <begin position="44"/>
        <end position="82"/>
    </location>
</feature>
<dbReference type="EMBL" id="JARGYT010000085">
    <property type="protein sequence ID" value="MDZ5762671.1"/>
    <property type="molecule type" value="Genomic_DNA"/>
</dbReference>
<keyword evidence="4" id="KW-1185">Reference proteome</keyword>
<feature type="compositionally biased region" description="Basic and acidic residues" evidence="1">
    <location>
        <begin position="44"/>
        <end position="54"/>
    </location>
</feature>
<dbReference type="Proteomes" id="UP001293791">
    <property type="component" value="Unassembled WGS sequence"/>
</dbReference>
<feature type="compositionally biased region" description="Basic and acidic residues" evidence="1">
    <location>
        <begin position="205"/>
        <end position="233"/>
    </location>
</feature>
<feature type="compositionally biased region" description="Basic and acidic residues" evidence="1">
    <location>
        <begin position="171"/>
        <end position="198"/>
    </location>
</feature>
<protein>
    <submittedName>
        <fullName evidence="3">Uncharacterized protein</fullName>
    </submittedName>
</protein>
<keyword evidence="2" id="KW-0472">Membrane</keyword>
<keyword evidence="2" id="KW-1133">Transmembrane helix</keyword>
<keyword evidence="2" id="KW-0812">Transmembrane</keyword>
<evidence type="ECO:0000256" key="2">
    <source>
        <dbReference type="SAM" id="Phobius"/>
    </source>
</evidence>
<gene>
    <name evidence="3" type="ORF">Cyrtocomes_01062</name>
</gene>
<name>A0ABU5L967_9RICK</name>
<feature type="region of interest" description="Disordered" evidence="1">
    <location>
        <begin position="683"/>
        <end position="702"/>
    </location>
</feature>
<feature type="compositionally biased region" description="Basic and acidic residues" evidence="1">
    <location>
        <begin position="242"/>
        <end position="267"/>
    </location>
</feature>
<comment type="caution">
    <text evidence="3">The sequence shown here is derived from an EMBL/GenBank/DDBJ whole genome shotgun (WGS) entry which is preliminary data.</text>
</comment>
<dbReference type="RefSeq" id="WP_322498119.1">
    <property type="nucleotide sequence ID" value="NZ_JARGYT010000085.1"/>
</dbReference>
<accession>A0ABU5L967</accession>
<feature type="region of interest" description="Disordered" evidence="1">
    <location>
        <begin position="139"/>
        <end position="298"/>
    </location>
</feature>
<proteinExistence type="predicted"/>
<reference evidence="3 4" key="1">
    <citation type="submission" date="2023-02" db="EMBL/GenBank/DDBJ databases">
        <title>Host association and intracellularity evolved multiple times independently in the Rickettsiales.</title>
        <authorList>
            <person name="Castelli M."/>
            <person name="Nardi T."/>
            <person name="Gammuto L."/>
            <person name="Bellinzona G."/>
            <person name="Sabaneyeva E."/>
            <person name="Potekhin A."/>
            <person name="Serra V."/>
            <person name="Petroni G."/>
            <person name="Sassera D."/>
        </authorList>
    </citation>
    <scope>NUCLEOTIDE SEQUENCE [LARGE SCALE GENOMIC DNA]</scope>
    <source>
        <strain evidence="3 4">BOD18</strain>
    </source>
</reference>
<evidence type="ECO:0000313" key="3">
    <source>
        <dbReference type="EMBL" id="MDZ5762671.1"/>
    </source>
</evidence>
<feature type="region of interest" description="Disordered" evidence="1">
    <location>
        <begin position="1"/>
        <end position="20"/>
    </location>
</feature>